<dbReference type="GO" id="GO:0016788">
    <property type="term" value="F:hydrolase activity, acting on ester bonds"/>
    <property type="evidence" value="ECO:0007669"/>
    <property type="project" value="InterPro"/>
</dbReference>
<evidence type="ECO:0000259" key="5">
    <source>
        <dbReference type="Pfam" id="PF24827"/>
    </source>
</evidence>
<dbReference type="InterPro" id="IPR055438">
    <property type="entry name" value="AstE_AspA_cat"/>
</dbReference>
<accession>A0A1F7X276</accession>
<evidence type="ECO:0000256" key="2">
    <source>
        <dbReference type="ARBA" id="ARBA00022723"/>
    </source>
</evidence>
<evidence type="ECO:0000256" key="3">
    <source>
        <dbReference type="ARBA" id="ARBA00022801"/>
    </source>
</evidence>
<feature type="domain" description="Succinylglutamate desuccinylase/Aspartoacylase catalytic" evidence="5">
    <location>
        <begin position="46"/>
        <end position="101"/>
    </location>
</feature>
<dbReference type="Pfam" id="PF24827">
    <property type="entry name" value="AstE_AspA_cat"/>
    <property type="match status" value="1"/>
</dbReference>
<dbReference type="GO" id="GO:0046872">
    <property type="term" value="F:metal ion binding"/>
    <property type="evidence" value="ECO:0007669"/>
    <property type="project" value="UniProtKB-KW"/>
</dbReference>
<proteinExistence type="predicted"/>
<organism evidence="6 7">
    <name type="scientific">Candidatus Woesebacteria bacterium RBG_13_36_22</name>
    <dbReference type="NCBI Taxonomy" id="1802478"/>
    <lineage>
        <taxon>Bacteria</taxon>
        <taxon>Candidatus Woeseibacteriota</taxon>
    </lineage>
</organism>
<comment type="caution">
    <text evidence="6">The sequence shown here is derived from an EMBL/GenBank/DDBJ whole genome shotgun (WGS) entry which is preliminary data.</text>
</comment>
<dbReference type="CDD" id="cd06231">
    <property type="entry name" value="M14_REP34-like"/>
    <property type="match status" value="1"/>
</dbReference>
<gene>
    <name evidence="6" type="ORF">A2Z67_04590</name>
</gene>
<sequence length="265" mass="29755">MAAIRKFMQDIFSISAQKRFFLCALGEVDGRQIWLVRSRSNAEHSDPKMLVVAGFHGEEKAGPYAILKWMKNCDQQTLRKVDLSFIPIVNPIGFAKNMRYAIPGEKTNCGFCHPERGEVASREGKILITNIDLLKPLAEDGFLSLHEDIRENAFYLYTFEKSKKPGAFTTGIREELGKHFRKALDGVHVEIDASDGSATGPIVKDGVVFRHCDGSFEDWMFHLGVPRAVVTETPGLYRLKRRIDAGASVIDKFIALNLELGRKPE</sequence>
<evidence type="ECO:0000313" key="7">
    <source>
        <dbReference type="Proteomes" id="UP000176939"/>
    </source>
</evidence>
<protein>
    <recommendedName>
        <fullName evidence="5">Succinylglutamate desuccinylase/Aspartoacylase catalytic domain-containing protein</fullName>
    </recommendedName>
</protein>
<keyword evidence="4" id="KW-0862">Zinc</keyword>
<evidence type="ECO:0000313" key="6">
    <source>
        <dbReference type="EMBL" id="OGM09190.1"/>
    </source>
</evidence>
<dbReference type="Gene3D" id="3.40.630.10">
    <property type="entry name" value="Zn peptidases"/>
    <property type="match status" value="1"/>
</dbReference>
<keyword evidence="3" id="KW-0378">Hydrolase</keyword>
<evidence type="ECO:0000256" key="1">
    <source>
        <dbReference type="ARBA" id="ARBA00001947"/>
    </source>
</evidence>
<dbReference type="SUPFAM" id="SSF53187">
    <property type="entry name" value="Zn-dependent exopeptidases"/>
    <property type="match status" value="1"/>
</dbReference>
<keyword evidence="2" id="KW-0479">Metal-binding</keyword>
<reference evidence="6 7" key="1">
    <citation type="journal article" date="2016" name="Nat. Commun.">
        <title>Thousands of microbial genomes shed light on interconnected biogeochemical processes in an aquifer system.</title>
        <authorList>
            <person name="Anantharaman K."/>
            <person name="Brown C.T."/>
            <person name="Hug L.A."/>
            <person name="Sharon I."/>
            <person name="Castelle C.J."/>
            <person name="Probst A.J."/>
            <person name="Thomas B.C."/>
            <person name="Singh A."/>
            <person name="Wilkins M.J."/>
            <person name="Karaoz U."/>
            <person name="Brodie E.L."/>
            <person name="Williams K.H."/>
            <person name="Hubbard S.S."/>
            <person name="Banfield J.F."/>
        </authorList>
    </citation>
    <scope>NUCLEOTIDE SEQUENCE [LARGE SCALE GENOMIC DNA]</scope>
</reference>
<dbReference type="Proteomes" id="UP000176939">
    <property type="component" value="Unassembled WGS sequence"/>
</dbReference>
<comment type="cofactor">
    <cofactor evidence="1">
        <name>Zn(2+)</name>
        <dbReference type="ChEBI" id="CHEBI:29105"/>
    </cofactor>
</comment>
<dbReference type="AlphaFoldDB" id="A0A1F7X276"/>
<dbReference type="EMBL" id="MGFQ01000024">
    <property type="protein sequence ID" value="OGM09190.1"/>
    <property type="molecule type" value="Genomic_DNA"/>
</dbReference>
<name>A0A1F7X276_9BACT</name>
<evidence type="ECO:0000256" key="4">
    <source>
        <dbReference type="ARBA" id="ARBA00022833"/>
    </source>
</evidence>